<proteinExistence type="predicted"/>
<reference evidence="1 2" key="1">
    <citation type="journal article" date="2013" name="Antonie Van Leeuwenhoek">
        <title>Dongia rigui sp. nov., isolated from freshwater of a large wetland in Korea.</title>
        <authorList>
            <person name="Baik K.S."/>
            <person name="Hwang Y.M."/>
            <person name="Choi J.S."/>
            <person name="Kwon J."/>
            <person name="Seong C.N."/>
        </authorList>
    </citation>
    <scope>NUCLEOTIDE SEQUENCE [LARGE SCALE GENOMIC DNA]</scope>
    <source>
        <strain evidence="1 2">04SU4-P</strain>
    </source>
</reference>
<dbReference type="InterPro" id="IPR029063">
    <property type="entry name" value="SAM-dependent_MTases_sf"/>
</dbReference>
<evidence type="ECO:0008006" key="3">
    <source>
        <dbReference type="Google" id="ProtNLM"/>
    </source>
</evidence>
<accession>A0ABU5DV15</accession>
<organism evidence="1 2">
    <name type="scientific">Dongia rigui</name>
    <dbReference type="NCBI Taxonomy" id="940149"/>
    <lineage>
        <taxon>Bacteria</taxon>
        <taxon>Pseudomonadati</taxon>
        <taxon>Pseudomonadota</taxon>
        <taxon>Alphaproteobacteria</taxon>
        <taxon>Rhodospirillales</taxon>
        <taxon>Dongiaceae</taxon>
        <taxon>Dongia</taxon>
    </lineage>
</organism>
<dbReference type="Proteomes" id="UP001271769">
    <property type="component" value="Unassembled WGS sequence"/>
</dbReference>
<name>A0ABU5DV15_9PROT</name>
<dbReference type="SUPFAM" id="SSF53335">
    <property type="entry name" value="S-adenosyl-L-methionine-dependent methyltransferases"/>
    <property type="match status" value="1"/>
</dbReference>
<sequence>MAHKFTARRWWRTFRRYIGWRIRNPFAPYEDYYVHTVMKKIRHGDGHPAIGSAARPVREHTELLDFLRKYGLQPNDVAVDYGCGSLRLGTAVMNFLEPGKYWGVDITDEFYKLGLDRLDPAWVAAKAPNLGVINPATLAKVRADKPRVIASWHVCSKVPEARLDSYIGSIVSLMSPGSTALVHFPETAERRQLSGLAWASPRSLLETVALRHAPSATISFDPLTETEIDGIRQTLLVIRT</sequence>
<evidence type="ECO:0000313" key="2">
    <source>
        <dbReference type="Proteomes" id="UP001271769"/>
    </source>
</evidence>
<evidence type="ECO:0000313" key="1">
    <source>
        <dbReference type="EMBL" id="MDY0870436.1"/>
    </source>
</evidence>
<dbReference type="Gene3D" id="3.40.50.150">
    <property type="entry name" value="Vaccinia Virus protein VP39"/>
    <property type="match status" value="1"/>
</dbReference>
<keyword evidence="2" id="KW-1185">Reference proteome</keyword>
<dbReference type="EMBL" id="JAXCLX010000001">
    <property type="protein sequence ID" value="MDY0870436.1"/>
    <property type="molecule type" value="Genomic_DNA"/>
</dbReference>
<gene>
    <name evidence="1" type="ORF">SMD31_00800</name>
</gene>
<comment type="caution">
    <text evidence="1">The sequence shown here is derived from an EMBL/GenBank/DDBJ whole genome shotgun (WGS) entry which is preliminary data.</text>
</comment>
<dbReference type="RefSeq" id="WP_320498668.1">
    <property type="nucleotide sequence ID" value="NZ_JAXCLX010000001.1"/>
</dbReference>
<protein>
    <recommendedName>
        <fullName evidence="3">Methyltransferase domain-containing protein</fullName>
    </recommendedName>
</protein>